<proteinExistence type="inferred from homology"/>
<evidence type="ECO:0000256" key="3">
    <source>
        <dbReference type="ARBA" id="ARBA00022553"/>
    </source>
</evidence>
<keyword evidence="3" id="KW-0597">Phosphoprotein</keyword>
<feature type="region of interest" description="Disordered" evidence="5">
    <location>
        <begin position="833"/>
        <end position="870"/>
    </location>
</feature>
<feature type="compositionally biased region" description="Basic residues" evidence="5">
    <location>
        <begin position="966"/>
        <end position="975"/>
    </location>
</feature>
<feature type="compositionally biased region" description="Pro residues" evidence="5">
    <location>
        <begin position="743"/>
        <end position="753"/>
    </location>
</feature>
<comment type="caution">
    <text evidence="7">The sequence shown here is derived from an EMBL/GenBank/DDBJ whole genome shotgun (WGS) entry which is preliminary data.</text>
</comment>
<feature type="region of interest" description="Disordered" evidence="5">
    <location>
        <begin position="221"/>
        <end position="268"/>
    </location>
</feature>
<sequence>MDRWADCLFRVEDGSRAYLAGVQEDDEVVSINGEPCADLTLLQALALIETSTSTLQLLLKRCNFLPSEDSVSEGMSLGEKVSSEENLKSTTLHIISPKSEIPMEVYISDPQGEVLHRELHSDTEALSRGNLSDDLGGHELVFKHNKEVRRCCSPGEFVELQVSLSDQTLAYGGCASLGSARGIEGDFSAIEPIHTTSSHHVQCSVREPLGQHGVVVRASTVEGTLQPPDASGTGRSTLSVGGPMITENIGSQSEEEEGGGPSQPVSTSFTVSFEIPSDEATLAEEQEDSESEGDQEKPNKHRAKHARLRRNESLSEKQVKEAKSKCKRIALLLSAAPSNPNNKGVLMFKKHRQRAKKYTLVSYGTGEEKPDFSDEEDDVNWDDKQEIPAGSKGVLTFKLGKSLVEINTNLNNQTEMECLPETKGKGAAMFAQRRQRMDEITAEHEELRRQGLPVEAVQELEKKVTEQSYIQSATEGHGYLDVNMHQQNQQQYQQYQEQQYYEQQQNYQQQQQYQQYQQQQYEQQQYKQQQLYQQQQQYHQEHQQMHQYSTNINGTIQHQTNEIQSSYNNRTAKPFTTENVVATPYSHGASGTNQDSVGQGEQIASRDERISTPAIRTGLLSDSRRKNTGKPMFTFKEAPKVSPNPALLNLLNRSDKKGFESGPEEDYLSLGAEACNFLQSQRLKPKIPPPVAPKPLINPNSPPWSAQIEAANQDMPQCAENSLSTPAAPPTTETAPAQELEPTPAPAPEPSTLPTPEETTANPTPAEQHSWTLPEPESEQQPAQVTSQETHGQPKCNLRTHLQVSPHHSHHGGNHPGLRMKSKHNLRQMLNHPGPSLKSSFSPIHKRSNSCSKHRPPGVKPKNQYRHNPRIDGCSLPIQTLNRSCHGFNNLSKNLKYSHHGFNKFSQKYNHNTLGFNQKHSHNHLGDNSNIIRYSHKHGQMPKFQVSLNHPGSQLHLNRNLLPIHGHNHKHKPKLSHLNSQPSPKPWHPPQNQTPPPPPRRMFSYTVGQKTASPVNPMATVLNPKLSQGPAFEMPVVKGKGADMFAKRQSRMEKFVVDSETVEANKASRSTSPSVSLPNEWKYTPNVRAPPPRAYNPIQSPFYPPAATKQPPARAEAAKPPVPKPSSPPHSLLESQTIRYDQMAPVQHAGPFTPPYPQQGYGIPMQPVMHDPHYQQAQGNVYPYQPSPGSPYQQEYNQQYLQAVPPTYHPQTPQPLNHPYQQAAYQPASSPPYLATPSVPYKALPTNNYVAPSIPLAARPDSVTGGGTGAAPKPKFTANKSSAQATGRGYTLSPPARVLFTGQILASASSSPKPPTQASTNLPVRQTSRLDKGFKPLTPWEAASRHPLGLVDEAFAFQDLQQALASNVHFAARRKTLPEPPVEWKGRISCTTPPKPGSQTWSQSRNQGRAPIPSFVSPSRSPASSPVGLQGYRSLPRQWQPQKYVVEANQRHSVSSSERPTYMSAYTSNTWSWRRAHKPELLLAKRRSGRQSRQLAQGSKFRACELNTNDNRQTDTHPPTCPLTQSHSQSGQDSSPLPTTNSSIGDRERPFCSTLQQPLTFPASHPEETGTT</sequence>
<protein>
    <recommendedName>
        <fullName evidence="6">PDZ domain-containing protein</fullName>
    </recommendedName>
</protein>
<feature type="region of interest" description="Disordered" evidence="5">
    <location>
        <begin position="1261"/>
        <end position="1290"/>
    </location>
</feature>
<feature type="compositionally biased region" description="Basic and acidic residues" evidence="5">
    <location>
        <begin position="309"/>
        <end position="320"/>
    </location>
</feature>
<feature type="compositionally biased region" description="Basic residues" evidence="5">
    <location>
        <begin position="299"/>
        <end position="308"/>
    </location>
</feature>
<dbReference type="PRINTS" id="PR01217">
    <property type="entry name" value="PRICHEXTENSN"/>
</dbReference>
<feature type="region of interest" description="Disordered" evidence="5">
    <location>
        <begin position="1060"/>
        <end position="1132"/>
    </location>
</feature>
<dbReference type="InterPro" id="IPR001478">
    <property type="entry name" value="PDZ"/>
</dbReference>
<feature type="compositionally biased region" description="Pro residues" evidence="5">
    <location>
        <begin position="983"/>
        <end position="1000"/>
    </location>
</feature>
<feature type="compositionally biased region" description="Low complexity" evidence="5">
    <location>
        <begin position="722"/>
        <end position="742"/>
    </location>
</feature>
<comment type="subcellular location">
    <subcellularLocation>
        <location evidence="1">Cytoplasm</location>
    </subcellularLocation>
</comment>
<accession>A0A315VUE6</accession>
<dbReference type="SUPFAM" id="SSF50156">
    <property type="entry name" value="PDZ domain-like"/>
    <property type="match status" value="1"/>
</dbReference>
<feature type="region of interest" description="Disordered" evidence="5">
    <location>
        <begin position="684"/>
        <end position="706"/>
    </location>
</feature>
<evidence type="ECO:0000313" key="8">
    <source>
        <dbReference type="Proteomes" id="UP000250572"/>
    </source>
</evidence>
<dbReference type="InterPro" id="IPR051976">
    <property type="entry name" value="Synaptopodin_domain"/>
</dbReference>
<feature type="compositionally biased region" description="Low complexity" evidence="5">
    <location>
        <begin position="754"/>
        <end position="767"/>
    </location>
</feature>
<dbReference type="InterPro" id="IPR036034">
    <property type="entry name" value="PDZ_sf"/>
</dbReference>
<feature type="region of interest" description="Disordered" evidence="5">
    <location>
        <begin position="1486"/>
        <end position="1572"/>
    </location>
</feature>
<dbReference type="PANTHER" id="PTHR24217">
    <property type="entry name" value="PUTATIVE-RELATED"/>
    <property type="match status" value="1"/>
</dbReference>
<dbReference type="EMBL" id="NHOQ01001086">
    <property type="protein sequence ID" value="PWA27147.1"/>
    <property type="molecule type" value="Genomic_DNA"/>
</dbReference>
<feature type="region of interest" description="Disordered" evidence="5">
    <location>
        <begin position="718"/>
        <end position="793"/>
    </location>
</feature>
<feature type="compositionally biased region" description="Polar residues" evidence="5">
    <location>
        <begin position="1389"/>
        <end position="1407"/>
    </location>
</feature>
<keyword evidence="8" id="KW-1185">Reference proteome</keyword>
<feature type="compositionally biased region" description="Basic residues" evidence="5">
    <location>
        <begin position="844"/>
        <end position="868"/>
    </location>
</feature>
<evidence type="ECO:0000259" key="6">
    <source>
        <dbReference type="PROSITE" id="PS50106"/>
    </source>
</evidence>
<dbReference type="GO" id="GO:0032233">
    <property type="term" value="P:positive regulation of actin filament bundle assembly"/>
    <property type="evidence" value="ECO:0007669"/>
    <property type="project" value="TreeGrafter"/>
</dbReference>
<dbReference type="GO" id="GO:0005634">
    <property type="term" value="C:nucleus"/>
    <property type="evidence" value="ECO:0007669"/>
    <property type="project" value="TreeGrafter"/>
</dbReference>
<dbReference type="PROSITE" id="PS50106">
    <property type="entry name" value="PDZ"/>
    <property type="match status" value="1"/>
</dbReference>
<dbReference type="Pfam" id="PF00595">
    <property type="entry name" value="PDZ"/>
    <property type="match status" value="1"/>
</dbReference>
<evidence type="ECO:0000256" key="5">
    <source>
        <dbReference type="SAM" id="MobiDB-lite"/>
    </source>
</evidence>
<feature type="region of interest" description="Disordered" evidence="5">
    <location>
        <begin position="586"/>
        <end position="613"/>
    </location>
</feature>
<keyword evidence="2" id="KW-0963">Cytoplasm</keyword>
<feature type="compositionally biased region" description="Acidic residues" evidence="5">
    <location>
        <begin position="281"/>
        <end position="293"/>
    </location>
</feature>
<organism evidence="7 8">
    <name type="scientific">Gambusia affinis</name>
    <name type="common">Western mosquitofish</name>
    <name type="synonym">Heterandria affinis</name>
    <dbReference type="NCBI Taxonomy" id="33528"/>
    <lineage>
        <taxon>Eukaryota</taxon>
        <taxon>Metazoa</taxon>
        <taxon>Chordata</taxon>
        <taxon>Craniata</taxon>
        <taxon>Vertebrata</taxon>
        <taxon>Euteleostomi</taxon>
        <taxon>Actinopterygii</taxon>
        <taxon>Neopterygii</taxon>
        <taxon>Teleostei</taxon>
        <taxon>Neoteleostei</taxon>
        <taxon>Acanthomorphata</taxon>
        <taxon>Ovalentaria</taxon>
        <taxon>Atherinomorphae</taxon>
        <taxon>Cyprinodontiformes</taxon>
        <taxon>Poeciliidae</taxon>
        <taxon>Poeciliinae</taxon>
        <taxon>Gambusia</taxon>
    </lineage>
</organism>
<feature type="compositionally biased region" description="Polar residues" evidence="5">
    <location>
        <begin position="589"/>
        <end position="599"/>
    </location>
</feature>
<feature type="domain" description="PDZ" evidence="6">
    <location>
        <begin position="10"/>
        <end position="63"/>
    </location>
</feature>
<feature type="compositionally biased region" description="Polar residues" evidence="5">
    <location>
        <begin position="779"/>
        <end position="791"/>
    </location>
</feature>
<feature type="compositionally biased region" description="Low complexity" evidence="5">
    <location>
        <begin position="1413"/>
        <end position="1426"/>
    </location>
</feature>
<evidence type="ECO:0000256" key="4">
    <source>
        <dbReference type="ARBA" id="ARBA00038161"/>
    </source>
</evidence>
<feature type="region of interest" description="Disordered" evidence="5">
    <location>
        <begin position="1382"/>
        <end position="1434"/>
    </location>
</feature>
<gene>
    <name evidence="7" type="ORF">CCH79_00011683</name>
</gene>
<feature type="compositionally biased region" description="Polar residues" evidence="5">
    <location>
        <begin position="1522"/>
        <end position="1544"/>
    </location>
</feature>
<feature type="compositionally biased region" description="Polar residues" evidence="5">
    <location>
        <begin position="1067"/>
        <end position="1077"/>
    </location>
</feature>
<feature type="region of interest" description="Disordered" evidence="5">
    <location>
        <begin position="1307"/>
        <end position="1327"/>
    </location>
</feature>
<dbReference type="GO" id="GO:0015629">
    <property type="term" value="C:actin cytoskeleton"/>
    <property type="evidence" value="ECO:0007669"/>
    <property type="project" value="TreeGrafter"/>
</dbReference>
<feature type="region of interest" description="Disordered" evidence="5">
    <location>
        <begin position="964"/>
        <end position="1004"/>
    </location>
</feature>
<evidence type="ECO:0000256" key="1">
    <source>
        <dbReference type="ARBA" id="ARBA00004496"/>
    </source>
</evidence>
<name>A0A315VUE6_GAMAF</name>
<dbReference type="GO" id="GO:0030018">
    <property type="term" value="C:Z disc"/>
    <property type="evidence" value="ECO:0007669"/>
    <property type="project" value="TreeGrafter"/>
</dbReference>
<dbReference type="Gene3D" id="2.30.42.10">
    <property type="match status" value="1"/>
</dbReference>
<dbReference type="Proteomes" id="UP000250572">
    <property type="component" value="Unassembled WGS sequence"/>
</dbReference>
<feature type="region of interest" description="Disordered" evidence="5">
    <location>
        <begin position="280"/>
        <end position="320"/>
    </location>
</feature>
<reference evidence="7 8" key="1">
    <citation type="journal article" date="2018" name="G3 (Bethesda)">
        <title>A High-Quality Reference Genome for the Invasive Mosquitofish Gambusia affinis Using a Chicago Library.</title>
        <authorList>
            <person name="Hoffberg S.L."/>
            <person name="Troendle N.J."/>
            <person name="Glenn T.C."/>
            <person name="Mahmud O."/>
            <person name="Louha S."/>
            <person name="Chalopin D."/>
            <person name="Bennetzen J.L."/>
            <person name="Mauricio R."/>
        </authorList>
    </citation>
    <scope>NUCLEOTIDE SEQUENCE [LARGE SCALE GENOMIC DNA]</scope>
    <source>
        <strain evidence="7">NE01/NJP1002.9</strain>
        <tissue evidence="7">Muscle</tissue>
    </source>
</reference>
<evidence type="ECO:0000313" key="7">
    <source>
        <dbReference type="EMBL" id="PWA27147.1"/>
    </source>
</evidence>
<evidence type="ECO:0000256" key="2">
    <source>
        <dbReference type="ARBA" id="ARBA00022490"/>
    </source>
</evidence>
<comment type="similarity">
    <text evidence="4">Belongs to the synaptopodin family.</text>
</comment>
<dbReference type="GO" id="GO:0003779">
    <property type="term" value="F:actin binding"/>
    <property type="evidence" value="ECO:0007669"/>
    <property type="project" value="TreeGrafter"/>
</dbReference>
<dbReference type="PANTHER" id="PTHR24217:SF9">
    <property type="entry name" value="SYNAPTOPODIN-2"/>
    <property type="match status" value="1"/>
</dbReference>